<keyword evidence="1" id="KW-0812">Transmembrane</keyword>
<gene>
    <name evidence="2" type="ORF">G1S91_07885</name>
</gene>
<accession>A0A714QX72</accession>
<evidence type="ECO:0000256" key="1">
    <source>
        <dbReference type="SAM" id="Phobius"/>
    </source>
</evidence>
<keyword evidence="1" id="KW-1133">Transmembrane helix</keyword>
<feature type="transmembrane region" description="Helical" evidence="1">
    <location>
        <begin position="39"/>
        <end position="56"/>
    </location>
</feature>
<reference evidence="2" key="1">
    <citation type="journal article" date="2018" name="Genome Biol.">
        <title>SKESA: strategic k-mer extension for scrupulous assemblies.</title>
        <authorList>
            <person name="Souvorov A."/>
            <person name="Agarwala R."/>
            <person name="Lipman D.J."/>
        </authorList>
    </citation>
    <scope>NUCLEOTIDE SEQUENCE</scope>
    <source>
        <strain evidence="2">CT18</strain>
    </source>
</reference>
<dbReference type="EMBL" id="DAAOYP010000006">
    <property type="protein sequence ID" value="HAD4215339.1"/>
    <property type="molecule type" value="Genomic_DNA"/>
</dbReference>
<keyword evidence="1" id="KW-0472">Membrane</keyword>
<evidence type="ECO:0000313" key="2">
    <source>
        <dbReference type="EMBL" id="HAD4215339.1"/>
    </source>
</evidence>
<organism evidence="2">
    <name type="scientific">Salmonella enterica subsp. enterica serovar Typhi str. CT18</name>
    <dbReference type="NCBI Taxonomy" id="220341"/>
    <lineage>
        <taxon>Bacteria</taxon>
        <taxon>Pseudomonadati</taxon>
        <taxon>Pseudomonadota</taxon>
        <taxon>Gammaproteobacteria</taxon>
        <taxon>Enterobacterales</taxon>
        <taxon>Enterobacteriaceae</taxon>
        <taxon>Salmonella</taxon>
    </lineage>
</organism>
<proteinExistence type="predicted"/>
<protein>
    <submittedName>
        <fullName evidence="2">Uncharacterized protein</fullName>
    </submittedName>
</protein>
<name>A0A714QX72_SALTI</name>
<reference evidence="2" key="2">
    <citation type="submission" date="2019-01" db="EMBL/GenBank/DDBJ databases">
        <authorList>
            <consortium name="NCBI Pathogen Detection Project"/>
        </authorList>
    </citation>
    <scope>NUCLEOTIDE SEQUENCE</scope>
    <source>
        <strain evidence="2">CT18</strain>
    </source>
</reference>
<comment type="caution">
    <text evidence="2">The sequence shown here is derived from an EMBL/GenBank/DDBJ whole genome shotgun (WGS) entry which is preliminary data.</text>
</comment>
<sequence length="68" mass="7964">MKKSEKINQAITKGDSVICVYYYYRADTFCMQLYNTLSSIFRFTALRCVFLFLTLAEKGKILKYRSGI</sequence>
<dbReference type="AlphaFoldDB" id="A0A714QX72"/>